<feature type="active site" description="Nucleophile" evidence="10 11">
    <location>
        <position position="76"/>
    </location>
</feature>
<dbReference type="UniPathway" id="UPA00031">
    <property type="reaction ID" value="UER00010"/>
</dbReference>
<dbReference type="STRING" id="619805.SAMN05660477_00981"/>
<dbReference type="EC" id="4.3.2.10" evidence="10"/>
<evidence type="ECO:0000256" key="11">
    <source>
        <dbReference type="PIRSR" id="PIRSR000495-1"/>
    </source>
</evidence>
<accession>A0A1T5DSP2</accession>
<feature type="active site" evidence="10 11">
    <location>
        <position position="181"/>
    </location>
</feature>
<dbReference type="AlphaFoldDB" id="A0A1T5DSP2"/>
<evidence type="ECO:0000256" key="4">
    <source>
        <dbReference type="ARBA" id="ARBA00022801"/>
    </source>
</evidence>
<dbReference type="PROSITE" id="PS51273">
    <property type="entry name" value="GATASE_TYPE_1"/>
    <property type="match status" value="1"/>
</dbReference>
<dbReference type="InterPro" id="IPR010139">
    <property type="entry name" value="Imidazole-glycPsynth_HisH"/>
</dbReference>
<evidence type="ECO:0000313" key="14">
    <source>
        <dbReference type="Proteomes" id="UP000191112"/>
    </source>
</evidence>
<proteinExistence type="inferred from homology"/>
<keyword evidence="7 10" id="KW-0456">Lyase</keyword>
<evidence type="ECO:0000256" key="1">
    <source>
        <dbReference type="ARBA" id="ARBA00005091"/>
    </source>
</evidence>
<comment type="function">
    <text evidence="10">IGPS catalyzes the conversion of PRFAR and glutamine to IGP, AICAR and glutamate. The HisH subunit catalyzes the hydrolysis of glutamine to glutamate and ammonia as part of the synthesis of IGP and AICAR. The resulting ammonia molecule is channeled to the active site of HisF.</text>
</comment>
<reference evidence="13 14" key="1">
    <citation type="submission" date="2017-02" db="EMBL/GenBank/DDBJ databases">
        <authorList>
            <person name="Peterson S.W."/>
        </authorList>
    </citation>
    <scope>NUCLEOTIDE SEQUENCE [LARGE SCALE GENOMIC DNA]</scope>
    <source>
        <strain evidence="13 14">DSM 22323</strain>
    </source>
</reference>
<name>A0A1T5DSP2_9FLAO</name>
<dbReference type="SUPFAM" id="SSF52317">
    <property type="entry name" value="Class I glutamine amidotransferase-like"/>
    <property type="match status" value="1"/>
</dbReference>
<dbReference type="PANTHER" id="PTHR42701">
    <property type="entry name" value="IMIDAZOLE GLYCEROL PHOSPHATE SYNTHASE SUBUNIT HISH"/>
    <property type="match status" value="1"/>
</dbReference>
<protein>
    <recommendedName>
        <fullName evidence="10">Imidazole glycerol phosphate synthase subunit HisH</fullName>
        <ecNumber evidence="10">4.3.2.10</ecNumber>
    </recommendedName>
    <alternativeName>
        <fullName evidence="10">IGP synthase glutaminase subunit</fullName>
        <ecNumber evidence="10">3.5.1.2</ecNumber>
    </alternativeName>
    <alternativeName>
        <fullName evidence="10">IGP synthase subunit HisH</fullName>
    </alternativeName>
    <alternativeName>
        <fullName evidence="10">ImGP synthase subunit HisH</fullName>
        <shortName evidence="10">IGPS subunit HisH</shortName>
    </alternativeName>
</protein>
<dbReference type="GO" id="GO:0005737">
    <property type="term" value="C:cytoplasm"/>
    <property type="evidence" value="ECO:0007669"/>
    <property type="project" value="UniProtKB-SubCell"/>
</dbReference>
<gene>
    <name evidence="10" type="primary">hisH</name>
    <name evidence="13" type="ORF">SAMN05660477_00981</name>
</gene>
<evidence type="ECO:0000256" key="7">
    <source>
        <dbReference type="ARBA" id="ARBA00023239"/>
    </source>
</evidence>
<dbReference type="HAMAP" id="MF_00278">
    <property type="entry name" value="HisH"/>
    <property type="match status" value="1"/>
</dbReference>
<dbReference type="RefSeq" id="WP_079666251.1">
    <property type="nucleotide sequence ID" value="NZ_FUYZ01000002.1"/>
</dbReference>
<feature type="domain" description="Glutamine amidotransferase" evidence="12">
    <location>
        <begin position="8"/>
        <end position="197"/>
    </location>
</feature>
<evidence type="ECO:0000256" key="3">
    <source>
        <dbReference type="ARBA" id="ARBA00022605"/>
    </source>
</evidence>
<evidence type="ECO:0000256" key="9">
    <source>
        <dbReference type="ARBA" id="ARBA00049534"/>
    </source>
</evidence>
<keyword evidence="10" id="KW-0963">Cytoplasm</keyword>
<keyword evidence="5 10" id="KW-0315">Glutamine amidotransferase</keyword>
<feature type="active site" evidence="10 11">
    <location>
        <position position="183"/>
    </location>
</feature>
<comment type="subunit">
    <text evidence="2 10">Heterodimer of HisH and HisF.</text>
</comment>
<evidence type="ECO:0000256" key="6">
    <source>
        <dbReference type="ARBA" id="ARBA00023102"/>
    </source>
</evidence>
<evidence type="ECO:0000313" key="13">
    <source>
        <dbReference type="EMBL" id="SKB74807.1"/>
    </source>
</evidence>
<dbReference type="CDD" id="cd01748">
    <property type="entry name" value="GATase1_IGP_Synthase"/>
    <property type="match status" value="1"/>
</dbReference>
<dbReference type="OrthoDB" id="9807137at2"/>
<evidence type="ECO:0000259" key="12">
    <source>
        <dbReference type="Pfam" id="PF00117"/>
    </source>
</evidence>
<dbReference type="EC" id="3.5.1.2" evidence="10"/>
<keyword evidence="6 10" id="KW-0368">Histidine biosynthesis</keyword>
<keyword evidence="4 10" id="KW-0378">Hydrolase</keyword>
<dbReference type="Pfam" id="PF00117">
    <property type="entry name" value="GATase"/>
    <property type="match status" value="1"/>
</dbReference>
<keyword evidence="13" id="KW-0808">Transferase</keyword>
<comment type="subcellular location">
    <subcellularLocation>
        <location evidence="10">Cytoplasm</location>
    </subcellularLocation>
</comment>
<dbReference type="GO" id="GO:0000105">
    <property type="term" value="P:L-histidine biosynthetic process"/>
    <property type="evidence" value="ECO:0007669"/>
    <property type="project" value="UniProtKB-UniRule"/>
</dbReference>
<dbReference type="PIRSF" id="PIRSF000495">
    <property type="entry name" value="Amidotransf_hisH"/>
    <property type="match status" value="1"/>
</dbReference>
<organism evidence="13 14">
    <name type="scientific">Soonwooa buanensis</name>
    <dbReference type="NCBI Taxonomy" id="619805"/>
    <lineage>
        <taxon>Bacteria</taxon>
        <taxon>Pseudomonadati</taxon>
        <taxon>Bacteroidota</taxon>
        <taxon>Flavobacteriia</taxon>
        <taxon>Flavobacteriales</taxon>
        <taxon>Weeksellaceae</taxon>
        <taxon>Chryseobacterium group</taxon>
        <taxon>Soonwooa</taxon>
    </lineage>
</organism>
<dbReference type="Proteomes" id="UP000191112">
    <property type="component" value="Unassembled WGS sequence"/>
</dbReference>
<keyword evidence="3 10" id="KW-0028">Amino-acid biosynthesis</keyword>
<dbReference type="EMBL" id="FUYZ01000002">
    <property type="protein sequence ID" value="SKB74807.1"/>
    <property type="molecule type" value="Genomic_DNA"/>
</dbReference>
<evidence type="ECO:0000256" key="2">
    <source>
        <dbReference type="ARBA" id="ARBA00011152"/>
    </source>
</evidence>
<dbReference type="GO" id="GO:0004359">
    <property type="term" value="F:glutaminase activity"/>
    <property type="evidence" value="ECO:0007669"/>
    <property type="project" value="UniProtKB-EC"/>
</dbReference>
<dbReference type="InterPro" id="IPR029062">
    <property type="entry name" value="Class_I_gatase-like"/>
</dbReference>
<evidence type="ECO:0000256" key="5">
    <source>
        <dbReference type="ARBA" id="ARBA00022962"/>
    </source>
</evidence>
<dbReference type="GO" id="GO:0000107">
    <property type="term" value="F:imidazoleglycerol-phosphate synthase activity"/>
    <property type="evidence" value="ECO:0007669"/>
    <property type="project" value="UniProtKB-UniRule"/>
</dbReference>
<comment type="pathway">
    <text evidence="1 10">Amino-acid biosynthesis; L-histidine biosynthesis; L-histidine from 5-phospho-alpha-D-ribose 1-diphosphate: step 5/9.</text>
</comment>
<dbReference type="InterPro" id="IPR017926">
    <property type="entry name" value="GATASE"/>
</dbReference>
<dbReference type="Gene3D" id="3.40.50.880">
    <property type="match status" value="1"/>
</dbReference>
<dbReference type="NCBIfam" id="TIGR01855">
    <property type="entry name" value="IMP_synth_hisH"/>
    <property type="match status" value="1"/>
</dbReference>
<evidence type="ECO:0000256" key="10">
    <source>
        <dbReference type="HAMAP-Rule" id="MF_00278"/>
    </source>
</evidence>
<evidence type="ECO:0000256" key="8">
    <source>
        <dbReference type="ARBA" id="ARBA00047838"/>
    </source>
</evidence>
<sequence length="199" mass="22441">MIAIIKYNAGNTKSVFNAVTRLGYEAVITDDFEVIKSAEKVIFPGVGEASSAMKYLKEKGLDKIIKNLKQPTLGICLGQQLMCEFSEEGNVDCLGIFPIQVKKFPAKDIVPHMGWNTIYDFQNVIYNLPAKLFDKVNTNSDVYYVHGYYCELSNFTIAKTDYILEFSAALNKDNFYATQFHPEKSAGIGEQILKNFLEM</sequence>
<comment type="catalytic activity">
    <reaction evidence="8 10">
        <text>5-[(5-phospho-1-deoxy-D-ribulos-1-ylimino)methylamino]-1-(5-phospho-beta-D-ribosyl)imidazole-4-carboxamide + L-glutamine = D-erythro-1-(imidazol-4-yl)glycerol 3-phosphate + 5-amino-1-(5-phospho-beta-D-ribosyl)imidazole-4-carboxamide + L-glutamate + H(+)</text>
        <dbReference type="Rhea" id="RHEA:24793"/>
        <dbReference type="ChEBI" id="CHEBI:15378"/>
        <dbReference type="ChEBI" id="CHEBI:29985"/>
        <dbReference type="ChEBI" id="CHEBI:58278"/>
        <dbReference type="ChEBI" id="CHEBI:58359"/>
        <dbReference type="ChEBI" id="CHEBI:58475"/>
        <dbReference type="ChEBI" id="CHEBI:58525"/>
        <dbReference type="EC" id="4.3.2.10"/>
    </reaction>
</comment>
<dbReference type="GO" id="GO:0016829">
    <property type="term" value="F:lyase activity"/>
    <property type="evidence" value="ECO:0007669"/>
    <property type="project" value="UniProtKB-KW"/>
</dbReference>
<dbReference type="PANTHER" id="PTHR42701:SF1">
    <property type="entry name" value="IMIDAZOLE GLYCEROL PHOSPHATE SYNTHASE SUBUNIT HISH"/>
    <property type="match status" value="1"/>
</dbReference>
<comment type="catalytic activity">
    <reaction evidence="9 10">
        <text>L-glutamine + H2O = L-glutamate + NH4(+)</text>
        <dbReference type="Rhea" id="RHEA:15889"/>
        <dbReference type="ChEBI" id="CHEBI:15377"/>
        <dbReference type="ChEBI" id="CHEBI:28938"/>
        <dbReference type="ChEBI" id="CHEBI:29985"/>
        <dbReference type="ChEBI" id="CHEBI:58359"/>
        <dbReference type="EC" id="3.5.1.2"/>
    </reaction>
</comment>
<keyword evidence="14" id="KW-1185">Reference proteome</keyword>